<evidence type="ECO:0000313" key="1">
    <source>
        <dbReference type="EMBL" id="PWA59765.1"/>
    </source>
</evidence>
<dbReference type="STRING" id="35608.A0A2U1MET7"/>
<gene>
    <name evidence="1" type="ORF">CTI12_AA388090</name>
</gene>
<organism evidence="1 2">
    <name type="scientific">Artemisia annua</name>
    <name type="common">Sweet wormwood</name>
    <dbReference type="NCBI Taxonomy" id="35608"/>
    <lineage>
        <taxon>Eukaryota</taxon>
        <taxon>Viridiplantae</taxon>
        <taxon>Streptophyta</taxon>
        <taxon>Embryophyta</taxon>
        <taxon>Tracheophyta</taxon>
        <taxon>Spermatophyta</taxon>
        <taxon>Magnoliopsida</taxon>
        <taxon>eudicotyledons</taxon>
        <taxon>Gunneridae</taxon>
        <taxon>Pentapetalae</taxon>
        <taxon>asterids</taxon>
        <taxon>campanulids</taxon>
        <taxon>Asterales</taxon>
        <taxon>Asteraceae</taxon>
        <taxon>Asteroideae</taxon>
        <taxon>Anthemideae</taxon>
        <taxon>Artemisiinae</taxon>
        <taxon>Artemisia</taxon>
    </lineage>
</organism>
<dbReference type="OrthoDB" id="1721157at2759"/>
<evidence type="ECO:0000313" key="2">
    <source>
        <dbReference type="Proteomes" id="UP000245207"/>
    </source>
</evidence>
<reference evidence="1 2" key="1">
    <citation type="journal article" date="2018" name="Mol. Plant">
        <title>The genome of Artemisia annua provides insight into the evolution of Asteraceae family and artemisinin biosynthesis.</title>
        <authorList>
            <person name="Shen Q."/>
            <person name="Zhang L."/>
            <person name="Liao Z."/>
            <person name="Wang S."/>
            <person name="Yan T."/>
            <person name="Shi P."/>
            <person name="Liu M."/>
            <person name="Fu X."/>
            <person name="Pan Q."/>
            <person name="Wang Y."/>
            <person name="Lv Z."/>
            <person name="Lu X."/>
            <person name="Zhang F."/>
            <person name="Jiang W."/>
            <person name="Ma Y."/>
            <person name="Chen M."/>
            <person name="Hao X."/>
            <person name="Li L."/>
            <person name="Tang Y."/>
            <person name="Lv G."/>
            <person name="Zhou Y."/>
            <person name="Sun X."/>
            <person name="Brodelius P.E."/>
            <person name="Rose J.K.C."/>
            <person name="Tang K."/>
        </authorList>
    </citation>
    <scope>NUCLEOTIDE SEQUENCE [LARGE SCALE GENOMIC DNA]</scope>
    <source>
        <strain evidence="2">cv. Huhao1</strain>
        <tissue evidence="1">Leaf</tissue>
    </source>
</reference>
<comment type="caution">
    <text evidence="1">The sequence shown here is derived from an EMBL/GenBank/DDBJ whole genome shotgun (WGS) entry which is preliminary data.</text>
</comment>
<dbReference type="EMBL" id="PKPP01005538">
    <property type="protein sequence ID" value="PWA59765.1"/>
    <property type="molecule type" value="Genomic_DNA"/>
</dbReference>
<keyword evidence="2" id="KW-1185">Reference proteome</keyword>
<protein>
    <submittedName>
        <fullName evidence="1">Myosin-6</fullName>
    </submittedName>
</protein>
<proteinExistence type="predicted"/>
<sequence>MLPRSTREKFREKRYWTFKDHKRFNKPNVAITDFTICHYVGDCSVVQSLQIGTSVFLPTATYMMFHEKLAMDGMSLKHGKNCRAITVSLYCILMAVGTQDHVLCIPSTVSTVAATNEAVCSSLRNTSAFTAVRITRDDLKLAYDGSWSLCTTASIIYVSSNVATTTNAATVTFRFIDALA</sequence>
<dbReference type="Proteomes" id="UP000245207">
    <property type="component" value="Unassembled WGS sequence"/>
</dbReference>
<name>A0A2U1MET7_ARTAN</name>
<dbReference type="AlphaFoldDB" id="A0A2U1MET7"/>
<accession>A0A2U1MET7</accession>